<feature type="signal peptide" evidence="10">
    <location>
        <begin position="1"/>
        <end position="23"/>
    </location>
</feature>
<organism evidence="12">
    <name type="scientific">Picocystis salinarum</name>
    <dbReference type="NCBI Taxonomy" id="88271"/>
    <lineage>
        <taxon>Eukaryota</taxon>
        <taxon>Viridiplantae</taxon>
        <taxon>Chlorophyta</taxon>
        <taxon>Picocystophyceae</taxon>
        <taxon>Picocystales</taxon>
        <taxon>Picocystaceae</taxon>
        <taxon>Picocystis</taxon>
    </lineage>
</organism>
<sequence length="233" mass="25532">MANVSRAFAALVTLLGLVEMAWSGTVVPRNPAPGFRAKAVVHEKFVELSLDDYRGKWLVLFFYPFDFTFVCPTEIVAFSEAMEQFHEIGAEVAAVSTDSHHTHLAWIKTPRELGGLGHLNLPLVADVSKRISSTYGVLVEDEEDELYGAALRGLFIIDPAQVVRSVQINDEAVGRSVDETLRLVKAFQFADKNGEGCPANWKPGAASIVPDPIKSKAFFNAWSTEHPDSSITA</sequence>
<evidence type="ECO:0000259" key="11">
    <source>
        <dbReference type="PROSITE" id="PS51352"/>
    </source>
</evidence>
<name>A0A7S3UGR8_9CHLO</name>
<evidence type="ECO:0000256" key="7">
    <source>
        <dbReference type="ARBA" id="ARBA00023284"/>
    </source>
</evidence>
<dbReference type="InterPro" id="IPR019479">
    <property type="entry name" value="Peroxiredoxin_C"/>
</dbReference>
<dbReference type="FunFam" id="3.40.30.10:FF:000003">
    <property type="entry name" value="Peroxiredoxin 1"/>
    <property type="match status" value="1"/>
</dbReference>
<feature type="domain" description="Thioredoxin" evidence="11">
    <location>
        <begin position="26"/>
        <end position="189"/>
    </location>
</feature>
<dbReference type="PANTHER" id="PTHR10681:SF176">
    <property type="entry name" value="THIOREDOXIN DOMAIN-CONTAINING PROTEIN"/>
    <property type="match status" value="1"/>
</dbReference>
<dbReference type="InterPro" id="IPR036249">
    <property type="entry name" value="Thioredoxin-like_sf"/>
</dbReference>
<evidence type="ECO:0000256" key="9">
    <source>
        <dbReference type="ARBA" id="ARBA00049091"/>
    </source>
</evidence>
<keyword evidence="7" id="KW-0676">Redox-active center</keyword>
<protein>
    <recommendedName>
        <fullName evidence="2">thioredoxin-dependent peroxiredoxin</fullName>
        <ecNumber evidence="2">1.11.1.24</ecNumber>
    </recommendedName>
</protein>
<dbReference type="AlphaFoldDB" id="A0A7S3UGR8"/>
<reference evidence="12" key="1">
    <citation type="submission" date="2021-01" db="EMBL/GenBank/DDBJ databases">
        <authorList>
            <person name="Corre E."/>
            <person name="Pelletier E."/>
            <person name="Niang G."/>
            <person name="Scheremetjew M."/>
            <person name="Finn R."/>
            <person name="Kale V."/>
            <person name="Holt S."/>
            <person name="Cochrane G."/>
            <person name="Meng A."/>
            <person name="Brown T."/>
            <person name="Cohen L."/>
        </authorList>
    </citation>
    <scope>NUCLEOTIDE SEQUENCE</scope>
    <source>
        <strain evidence="12">CCMP1897</strain>
    </source>
</reference>
<evidence type="ECO:0000256" key="1">
    <source>
        <dbReference type="ARBA" id="ARBA00009796"/>
    </source>
</evidence>
<dbReference type="CDD" id="cd03015">
    <property type="entry name" value="PRX_Typ2cys"/>
    <property type="match status" value="1"/>
</dbReference>
<evidence type="ECO:0000256" key="2">
    <source>
        <dbReference type="ARBA" id="ARBA00013017"/>
    </source>
</evidence>
<keyword evidence="10" id="KW-0732">Signal</keyword>
<evidence type="ECO:0000256" key="5">
    <source>
        <dbReference type="ARBA" id="ARBA00023002"/>
    </source>
</evidence>
<feature type="chain" id="PRO_5031238029" description="thioredoxin-dependent peroxiredoxin" evidence="10">
    <location>
        <begin position="24"/>
        <end position="233"/>
    </location>
</feature>
<dbReference type="EC" id="1.11.1.24" evidence="2"/>
<evidence type="ECO:0000256" key="10">
    <source>
        <dbReference type="SAM" id="SignalP"/>
    </source>
</evidence>
<gene>
    <name evidence="12" type="ORF">PSAL00342_LOCUS6512</name>
</gene>
<dbReference type="Pfam" id="PF00578">
    <property type="entry name" value="AhpC-TSA"/>
    <property type="match status" value="1"/>
</dbReference>
<dbReference type="PROSITE" id="PS51352">
    <property type="entry name" value="THIOREDOXIN_2"/>
    <property type="match status" value="1"/>
</dbReference>
<dbReference type="Gene3D" id="3.40.30.10">
    <property type="entry name" value="Glutaredoxin"/>
    <property type="match status" value="1"/>
</dbReference>
<evidence type="ECO:0000256" key="8">
    <source>
        <dbReference type="ARBA" id="ARBA00045169"/>
    </source>
</evidence>
<dbReference type="PANTHER" id="PTHR10681">
    <property type="entry name" value="THIOREDOXIN PEROXIDASE"/>
    <property type="match status" value="1"/>
</dbReference>
<dbReference type="GO" id="GO:0033554">
    <property type="term" value="P:cellular response to stress"/>
    <property type="evidence" value="ECO:0007669"/>
    <property type="project" value="TreeGrafter"/>
</dbReference>
<comment type="function">
    <text evidence="8">Thiol-specific peroxidase that catalyzes the reduction of hydrogen peroxide and organic hydroperoxides to water and alcohols, respectively. Plays a role in cell protection against oxidative stress by detoxifying peroxides. May be an antioxidant enzyme particularly in the developing shoot and photosynthesizing leaf.</text>
</comment>
<dbReference type="GO" id="GO:0005829">
    <property type="term" value="C:cytosol"/>
    <property type="evidence" value="ECO:0007669"/>
    <property type="project" value="TreeGrafter"/>
</dbReference>
<dbReference type="GO" id="GO:0042744">
    <property type="term" value="P:hydrogen peroxide catabolic process"/>
    <property type="evidence" value="ECO:0007669"/>
    <property type="project" value="TreeGrafter"/>
</dbReference>
<keyword evidence="6" id="KW-1015">Disulfide bond</keyword>
<evidence type="ECO:0000256" key="4">
    <source>
        <dbReference type="ARBA" id="ARBA00022862"/>
    </source>
</evidence>
<dbReference type="EMBL" id="HBIS01007252">
    <property type="protein sequence ID" value="CAE0612613.1"/>
    <property type="molecule type" value="Transcribed_RNA"/>
</dbReference>
<dbReference type="InterPro" id="IPR050217">
    <property type="entry name" value="Peroxiredoxin"/>
</dbReference>
<evidence type="ECO:0000256" key="3">
    <source>
        <dbReference type="ARBA" id="ARBA00022559"/>
    </source>
</evidence>
<keyword evidence="4" id="KW-0049">Antioxidant</keyword>
<evidence type="ECO:0000313" key="12">
    <source>
        <dbReference type="EMBL" id="CAE0612613.1"/>
    </source>
</evidence>
<dbReference type="GO" id="GO:0006979">
    <property type="term" value="P:response to oxidative stress"/>
    <property type="evidence" value="ECO:0007669"/>
    <property type="project" value="TreeGrafter"/>
</dbReference>
<evidence type="ECO:0000256" key="6">
    <source>
        <dbReference type="ARBA" id="ARBA00023157"/>
    </source>
</evidence>
<dbReference type="Pfam" id="PF10417">
    <property type="entry name" value="1-cysPrx_C"/>
    <property type="match status" value="1"/>
</dbReference>
<keyword evidence="5" id="KW-0560">Oxidoreductase</keyword>
<dbReference type="SUPFAM" id="SSF52833">
    <property type="entry name" value="Thioredoxin-like"/>
    <property type="match status" value="1"/>
</dbReference>
<comment type="similarity">
    <text evidence="1">Belongs to the peroxiredoxin family. AhpC/Prx1 subfamily.</text>
</comment>
<dbReference type="InterPro" id="IPR000866">
    <property type="entry name" value="AhpC/TSA"/>
</dbReference>
<dbReference type="GO" id="GO:0008379">
    <property type="term" value="F:thioredoxin peroxidase activity"/>
    <property type="evidence" value="ECO:0007669"/>
    <property type="project" value="TreeGrafter"/>
</dbReference>
<dbReference type="InterPro" id="IPR013766">
    <property type="entry name" value="Thioredoxin_domain"/>
</dbReference>
<proteinExistence type="inferred from homology"/>
<comment type="catalytic activity">
    <reaction evidence="9">
        <text>a hydroperoxide + [thioredoxin]-dithiol = an alcohol + [thioredoxin]-disulfide + H2O</text>
        <dbReference type="Rhea" id="RHEA:62620"/>
        <dbReference type="Rhea" id="RHEA-COMP:10698"/>
        <dbReference type="Rhea" id="RHEA-COMP:10700"/>
        <dbReference type="ChEBI" id="CHEBI:15377"/>
        <dbReference type="ChEBI" id="CHEBI:29950"/>
        <dbReference type="ChEBI" id="CHEBI:30879"/>
        <dbReference type="ChEBI" id="CHEBI:35924"/>
        <dbReference type="ChEBI" id="CHEBI:50058"/>
        <dbReference type="EC" id="1.11.1.24"/>
    </reaction>
</comment>
<keyword evidence="3" id="KW-0575">Peroxidase</keyword>
<dbReference type="GO" id="GO:0045454">
    <property type="term" value="P:cell redox homeostasis"/>
    <property type="evidence" value="ECO:0007669"/>
    <property type="project" value="TreeGrafter"/>
</dbReference>
<accession>A0A7S3UGR8</accession>